<evidence type="ECO:0000256" key="9">
    <source>
        <dbReference type="SAM" id="MobiDB-lite"/>
    </source>
</evidence>
<feature type="transmembrane region" description="Helical" evidence="10">
    <location>
        <begin position="309"/>
        <end position="326"/>
    </location>
</feature>
<dbReference type="GO" id="GO:0003700">
    <property type="term" value="F:DNA-binding transcription factor activity"/>
    <property type="evidence" value="ECO:0007669"/>
    <property type="project" value="InterPro"/>
</dbReference>
<evidence type="ECO:0000256" key="10">
    <source>
        <dbReference type="SAM" id="Phobius"/>
    </source>
</evidence>
<feature type="region of interest" description="Disordered" evidence="9">
    <location>
        <begin position="205"/>
        <end position="242"/>
    </location>
</feature>
<dbReference type="InterPro" id="IPR051758">
    <property type="entry name" value="ERF/AP2-like"/>
</dbReference>
<dbReference type="GO" id="GO:0000976">
    <property type="term" value="F:transcription cis-regulatory region binding"/>
    <property type="evidence" value="ECO:0007669"/>
    <property type="project" value="UniProtKB-ARBA"/>
</dbReference>
<dbReference type="CDD" id="cd00018">
    <property type="entry name" value="AP2"/>
    <property type="match status" value="1"/>
</dbReference>
<dbReference type="PANTHER" id="PTHR31657:SF20">
    <property type="entry name" value="ETHYLENE-RESPONSIVE TRANSCRIPTION FACTOR ERF061"/>
    <property type="match status" value="1"/>
</dbReference>
<proteinExistence type="inferred from homology"/>
<keyword evidence="10" id="KW-0812">Transmembrane</keyword>
<comment type="subcellular location">
    <subcellularLocation>
        <location evidence="1">Nucleus</location>
    </subcellularLocation>
</comment>
<evidence type="ECO:0000256" key="8">
    <source>
        <dbReference type="ARBA" id="ARBA00024343"/>
    </source>
</evidence>
<evidence type="ECO:0000313" key="13">
    <source>
        <dbReference type="Proteomes" id="UP000326939"/>
    </source>
</evidence>
<dbReference type="PROSITE" id="PS51032">
    <property type="entry name" value="AP2_ERF"/>
    <property type="match status" value="1"/>
</dbReference>
<evidence type="ECO:0000256" key="4">
    <source>
        <dbReference type="ARBA" id="ARBA00023125"/>
    </source>
</evidence>
<keyword evidence="6" id="KW-0804">Transcription</keyword>
<dbReference type="PANTHER" id="PTHR31657">
    <property type="entry name" value="ETHYLENE-RESPONSIVE TRANSCRIPTION FACTOR ERF061"/>
    <property type="match status" value="1"/>
</dbReference>
<dbReference type="GO" id="GO:0005634">
    <property type="term" value="C:nucleus"/>
    <property type="evidence" value="ECO:0007669"/>
    <property type="project" value="UniProtKB-SubCell"/>
</dbReference>
<keyword evidence="13" id="KW-1185">Reference proteome</keyword>
<dbReference type="FunFam" id="3.30.730.10:FF:000001">
    <property type="entry name" value="Ethylene-responsive transcription factor 2"/>
    <property type="match status" value="1"/>
</dbReference>
<reference evidence="13" key="1">
    <citation type="journal article" date="2019" name="Gigascience">
        <title>De novo genome assembly of the endangered Acer yangbiense, a plant species with extremely small populations endemic to Yunnan Province, China.</title>
        <authorList>
            <person name="Yang J."/>
            <person name="Wariss H.M."/>
            <person name="Tao L."/>
            <person name="Zhang R."/>
            <person name="Yun Q."/>
            <person name="Hollingsworth P."/>
            <person name="Dao Z."/>
            <person name="Luo G."/>
            <person name="Guo H."/>
            <person name="Ma Y."/>
            <person name="Sun W."/>
        </authorList>
    </citation>
    <scope>NUCLEOTIDE SEQUENCE [LARGE SCALE GENOMIC DNA]</scope>
    <source>
        <strain evidence="13">cv. br00</strain>
    </source>
</reference>
<feature type="transmembrane region" description="Helical" evidence="10">
    <location>
        <begin position="346"/>
        <end position="366"/>
    </location>
</feature>
<protein>
    <recommendedName>
        <fullName evidence="11">AP2/ERF domain-containing protein</fullName>
    </recommendedName>
</protein>
<evidence type="ECO:0000256" key="1">
    <source>
        <dbReference type="ARBA" id="ARBA00004123"/>
    </source>
</evidence>
<keyword evidence="10" id="KW-1133">Transmembrane helix</keyword>
<evidence type="ECO:0000259" key="11">
    <source>
        <dbReference type="PROSITE" id="PS51032"/>
    </source>
</evidence>
<evidence type="ECO:0000256" key="3">
    <source>
        <dbReference type="ARBA" id="ARBA00023015"/>
    </source>
</evidence>
<keyword evidence="10" id="KW-0472">Membrane</keyword>
<dbReference type="PRINTS" id="PR00367">
    <property type="entry name" value="ETHRSPELEMNT"/>
</dbReference>
<evidence type="ECO:0000256" key="5">
    <source>
        <dbReference type="ARBA" id="ARBA00023159"/>
    </source>
</evidence>
<accession>A0A5N5P3Y4</accession>
<evidence type="ECO:0000256" key="2">
    <source>
        <dbReference type="ARBA" id="ARBA00022745"/>
    </source>
</evidence>
<dbReference type="GO" id="GO:0009873">
    <property type="term" value="P:ethylene-activated signaling pathway"/>
    <property type="evidence" value="ECO:0007669"/>
    <property type="project" value="UniProtKB-KW"/>
</dbReference>
<comment type="similarity">
    <text evidence="8">Belongs to the AP2/ERF transcription factor family. ERF subfamily.</text>
</comment>
<keyword evidence="2" id="KW-0936">Ethylene signaling pathway</keyword>
<organism evidence="12 13">
    <name type="scientific">Salix brachista</name>
    <dbReference type="NCBI Taxonomy" id="2182728"/>
    <lineage>
        <taxon>Eukaryota</taxon>
        <taxon>Viridiplantae</taxon>
        <taxon>Streptophyta</taxon>
        <taxon>Embryophyta</taxon>
        <taxon>Tracheophyta</taxon>
        <taxon>Spermatophyta</taxon>
        <taxon>Magnoliopsida</taxon>
        <taxon>eudicotyledons</taxon>
        <taxon>Gunneridae</taxon>
        <taxon>Pentapetalae</taxon>
        <taxon>rosids</taxon>
        <taxon>fabids</taxon>
        <taxon>Malpighiales</taxon>
        <taxon>Salicaceae</taxon>
        <taxon>Saliceae</taxon>
        <taxon>Salix</taxon>
    </lineage>
</organism>
<dbReference type="SUPFAM" id="SSF54171">
    <property type="entry name" value="DNA-binding domain"/>
    <property type="match status" value="1"/>
</dbReference>
<evidence type="ECO:0000256" key="6">
    <source>
        <dbReference type="ARBA" id="ARBA00023163"/>
    </source>
</evidence>
<feature type="compositionally biased region" description="Low complexity" evidence="9">
    <location>
        <begin position="228"/>
        <end position="242"/>
    </location>
</feature>
<dbReference type="AlphaFoldDB" id="A0A5N5P3Y4"/>
<keyword evidence="3" id="KW-0805">Transcription regulation</keyword>
<keyword evidence="5" id="KW-0010">Activator</keyword>
<keyword evidence="4" id="KW-0238">DNA-binding</keyword>
<dbReference type="InterPro" id="IPR036955">
    <property type="entry name" value="AP2/ERF_dom_sf"/>
</dbReference>
<sequence length="431" mass="47980">MERMQENNFSFAFSNTTDIGPSLSQLILAGGTSTMDSIFSHCQAASTLTTPAFEPLGSSVYLRQRDLLQKFIEENRTNTSFSHNLLTNPLQNPVHTSNYLTPTKKKLYRGVRQRHWGKWVAEIRLPQNRMRVWLGTYDTAEAAAYAYDRAAYKLRGEYARLNFPNIKDPTELGLTDCTRLNALKRTVDAKIQAICQKVKKERARNNAAKKSNIDGKSTESKKPVKVDSNPSTPSSSSSFSPLLSSDNWGCDELVSPAVSEEGLWKCESSSPSVSADCPLMVPQDSESEGCSLARMPSYDPELIWEVNRAVIVVVVMSPFFCMKAIILGLSRGRVPDWSPLVASLDIISAVLYNVLSLVLLDTALGLRDANQKYSRRPGVCMTDCSFRDDGELVFSMIKSVCKKGNDVCKGHGWHEEDGVVKEKEERETPKP</sequence>
<dbReference type="Gene3D" id="3.30.730.10">
    <property type="entry name" value="AP2/ERF domain"/>
    <property type="match status" value="1"/>
</dbReference>
<name>A0A5N5P3Y4_9ROSI</name>
<feature type="domain" description="AP2/ERF" evidence="11">
    <location>
        <begin position="107"/>
        <end position="164"/>
    </location>
</feature>
<dbReference type="SMART" id="SM00380">
    <property type="entry name" value="AP2"/>
    <property type="match status" value="1"/>
</dbReference>
<comment type="caution">
    <text evidence="12">The sequence shown here is derived from an EMBL/GenBank/DDBJ whole genome shotgun (WGS) entry which is preliminary data.</text>
</comment>
<dbReference type="Pfam" id="PF00847">
    <property type="entry name" value="AP2"/>
    <property type="match status" value="1"/>
</dbReference>
<dbReference type="InterPro" id="IPR016177">
    <property type="entry name" value="DNA-bd_dom_sf"/>
</dbReference>
<keyword evidence="7" id="KW-0539">Nucleus</keyword>
<evidence type="ECO:0000256" key="7">
    <source>
        <dbReference type="ARBA" id="ARBA00023242"/>
    </source>
</evidence>
<feature type="compositionally biased region" description="Basic and acidic residues" evidence="9">
    <location>
        <begin position="211"/>
        <end position="225"/>
    </location>
</feature>
<evidence type="ECO:0000313" key="12">
    <source>
        <dbReference type="EMBL" id="KAB5573476.1"/>
    </source>
</evidence>
<dbReference type="Proteomes" id="UP000326939">
    <property type="component" value="Chromosome 1"/>
</dbReference>
<dbReference type="EMBL" id="VDCV01000001">
    <property type="protein sequence ID" value="KAB5573476.1"/>
    <property type="molecule type" value="Genomic_DNA"/>
</dbReference>
<gene>
    <name evidence="12" type="ORF">DKX38_000670</name>
</gene>
<dbReference type="InterPro" id="IPR001471">
    <property type="entry name" value="AP2/ERF_dom"/>
</dbReference>